<dbReference type="AlphaFoldDB" id="A0A9W5TCF8"/>
<proteinExistence type="predicted"/>
<organism evidence="1 2">
    <name type="scientific">Babesia ovis</name>
    <dbReference type="NCBI Taxonomy" id="5869"/>
    <lineage>
        <taxon>Eukaryota</taxon>
        <taxon>Sar</taxon>
        <taxon>Alveolata</taxon>
        <taxon>Apicomplexa</taxon>
        <taxon>Aconoidasida</taxon>
        <taxon>Piroplasmida</taxon>
        <taxon>Babesiidae</taxon>
        <taxon>Babesia</taxon>
    </lineage>
</organism>
<comment type="caution">
    <text evidence="1">The sequence shown here is derived from an EMBL/GenBank/DDBJ whole genome shotgun (WGS) entry which is preliminary data.</text>
</comment>
<dbReference type="EMBL" id="BLIY01000010">
    <property type="protein sequence ID" value="GFE54168.1"/>
    <property type="molecule type" value="Genomic_DNA"/>
</dbReference>
<evidence type="ECO:0000313" key="2">
    <source>
        <dbReference type="Proteomes" id="UP001057455"/>
    </source>
</evidence>
<keyword evidence="2" id="KW-1185">Reference proteome</keyword>
<dbReference type="Proteomes" id="UP001057455">
    <property type="component" value="Unassembled WGS sequence"/>
</dbReference>
<gene>
    <name evidence="1" type="ORF">BaOVIS_015720</name>
</gene>
<sequence length="508" mass="57883">MIQLSKQLVINLSKYQSAMTYAESLQSIRGDKNATQLDKSSSDCEGGGPRQSCEIDGMLSGEEHQLNRTIFVGPDGGHKSTLKDIQDKHVDDTKITQHLAVIHRAYSYFGHYDKPLFDLLFKLMASQHQRFKPIEVVMVANSMAKSKLHDEQVIRLFGEIIIKRRKQFTMEMVAIFLNGICMPSGNDQAMFAKILSNMMQRKYQGVITGKNCLTALQVLSKVKLKDDTLTQYFIHSLLEFINDLNSLVRSELLQSNHIQDLANAVSYITKLCPQCEQVEHLVKRYMEIYDKNDIIKNAQHVSILFYALSRTSQGFFEKYCRQLIVLLENIPSELYEPIHVTNILKAMTTLDLRNVKHISEFSRYTENNMSKFNPQLLSSTLESLYNVGGITEALWLAFCKHVNRIKKASLCDHICYLYVLTMEASAERLNDIGRKYDFLAALDTTIRGIRDSCSNLTTNSPVMFKLKDSIKQFATLRDLFGSDDSEIVESVIEMDETLANIIEGTVKS</sequence>
<accession>A0A9W5TCF8</accession>
<reference evidence="1" key="1">
    <citation type="submission" date="2019-12" db="EMBL/GenBank/DDBJ databases">
        <title>Genome sequence of Babesia ovis.</title>
        <authorList>
            <person name="Yamagishi J."/>
            <person name="Sevinc F."/>
            <person name="Xuan X."/>
        </authorList>
    </citation>
    <scope>NUCLEOTIDE SEQUENCE</scope>
    <source>
        <strain evidence="1">Selcuk</strain>
    </source>
</reference>
<name>A0A9W5TCF8_BABOV</name>
<evidence type="ECO:0000313" key="1">
    <source>
        <dbReference type="EMBL" id="GFE54168.1"/>
    </source>
</evidence>
<dbReference type="OrthoDB" id="366399at2759"/>
<protein>
    <submittedName>
        <fullName evidence="1">Phosphate transport regulator, putative</fullName>
    </submittedName>
</protein>